<evidence type="ECO:0000313" key="3">
    <source>
        <dbReference type="Proteomes" id="UP000001744"/>
    </source>
</evidence>
<dbReference type="eggNOG" id="ENOG502SY5S">
    <property type="taxonomic scope" value="Eukaryota"/>
</dbReference>
<dbReference type="JaponicusDB" id="SJAG_00960"/>
<dbReference type="OrthoDB" id="5419162at2759"/>
<evidence type="ECO:0000256" key="1">
    <source>
        <dbReference type="SAM" id="MobiDB-lite"/>
    </source>
</evidence>
<dbReference type="InterPro" id="IPR018824">
    <property type="entry name" value="Conidiation-specific_6"/>
</dbReference>
<dbReference type="RefSeq" id="XP_002172227.1">
    <property type="nucleotide sequence ID" value="XM_002172191.2"/>
</dbReference>
<organism evidence="2 3">
    <name type="scientific">Schizosaccharomyces japonicus (strain yFS275 / FY16936)</name>
    <name type="common">Fission yeast</name>
    <dbReference type="NCBI Taxonomy" id="402676"/>
    <lineage>
        <taxon>Eukaryota</taxon>
        <taxon>Fungi</taxon>
        <taxon>Dikarya</taxon>
        <taxon>Ascomycota</taxon>
        <taxon>Taphrinomycotina</taxon>
        <taxon>Schizosaccharomycetes</taxon>
        <taxon>Schizosaccharomycetales</taxon>
        <taxon>Schizosaccharomycetaceae</taxon>
        <taxon>Schizosaccharomyces</taxon>
    </lineage>
</organism>
<feature type="compositionally biased region" description="Polar residues" evidence="1">
    <location>
        <begin position="110"/>
        <end position="119"/>
    </location>
</feature>
<dbReference type="VEuPathDB" id="FungiDB:SJAG_00960"/>
<sequence length="136" mass="15175">MSDPSHVIAGHKAALHNPNVSEESKHRQEEWLSSHHQTDQTKSKGRSRYPTDGPLRTTEMGDNEDLEDEDFGDDNVMGDAPRGGEDLVDDYYAKGKNLGNVRGGFKASLKNPNVSQQTKQHSKEMLDEIDDEVNGR</sequence>
<feature type="compositionally biased region" description="Basic and acidic residues" evidence="1">
    <location>
        <begin position="22"/>
        <end position="42"/>
    </location>
</feature>
<feature type="compositionally biased region" description="Acidic residues" evidence="1">
    <location>
        <begin position="61"/>
        <end position="73"/>
    </location>
</feature>
<dbReference type="InterPro" id="IPR052670">
    <property type="entry name" value="UPF0654_domain"/>
</dbReference>
<feature type="compositionally biased region" description="Acidic residues" evidence="1">
    <location>
        <begin position="127"/>
        <end position="136"/>
    </location>
</feature>
<gene>
    <name evidence="2" type="ORF">SJAG_00960</name>
</gene>
<dbReference type="EMBL" id="KE651166">
    <property type="protein sequence ID" value="EEB05934.1"/>
    <property type="molecule type" value="Genomic_DNA"/>
</dbReference>
<evidence type="ECO:0000313" key="2">
    <source>
        <dbReference type="EMBL" id="EEB05934.1"/>
    </source>
</evidence>
<dbReference type="PANTHER" id="PTHR36576">
    <property type="entry name" value="UPF0654 PROTEIN C11D3.01C-RELATED"/>
    <property type="match status" value="1"/>
</dbReference>
<protein>
    <submittedName>
        <fullName evidence="2">Fungal protein</fullName>
    </submittedName>
</protein>
<keyword evidence="3" id="KW-1185">Reference proteome</keyword>
<reference evidence="2 3" key="1">
    <citation type="journal article" date="2011" name="Science">
        <title>Comparative functional genomics of the fission yeasts.</title>
        <authorList>
            <person name="Rhind N."/>
            <person name="Chen Z."/>
            <person name="Yassour M."/>
            <person name="Thompson D.A."/>
            <person name="Haas B.J."/>
            <person name="Habib N."/>
            <person name="Wapinski I."/>
            <person name="Roy S."/>
            <person name="Lin M.F."/>
            <person name="Heiman D.I."/>
            <person name="Young S.K."/>
            <person name="Furuya K."/>
            <person name="Guo Y."/>
            <person name="Pidoux A."/>
            <person name="Chen H.M."/>
            <person name="Robbertse B."/>
            <person name="Goldberg J.M."/>
            <person name="Aoki K."/>
            <person name="Bayne E.H."/>
            <person name="Berlin A.M."/>
            <person name="Desjardins C.A."/>
            <person name="Dobbs E."/>
            <person name="Dukaj L."/>
            <person name="Fan L."/>
            <person name="FitzGerald M.G."/>
            <person name="French C."/>
            <person name="Gujja S."/>
            <person name="Hansen K."/>
            <person name="Keifenheim D."/>
            <person name="Levin J.Z."/>
            <person name="Mosher R.A."/>
            <person name="Mueller C.A."/>
            <person name="Pfiffner J."/>
            <person name="Priest M."/>
            <person name="Russ C."/>
            <person name="Smialowska A."/>
            <person name="Swoboda P."/>
            <person name="Sykes S.M."/>
            <person name="Vaughn M."/>
            <person name="Vengrova S."/>
            <person name="Yoder R."/>
            <person name="Zeng Q."/>
            <person name="Allshire R."/>
            <person name="Baulcombe D."/>
            <person name="Birren B.W."/>
            <person name="Brown W."/>
            <person name="Ekwall K."/>
            <person name="Kellis M."/>
            <person name="Leatherwood J."/>
            <person name="Levin H."/>
            <person name="Margalit H."/>
            <person name="Martienssen R."/>
            <person name="Nieduszynski C.A."/>
            <person name="Spatafora J.W."/>
            <person name="Friedman N."/>
            <person name="Dalgaard J.Z."/>
            <person name="Baumann P."/>
            <person name="Niki H."/>
            <person name="Regev A."/>
            <person name="Nusbaum C."/>
        </authorList>
    </citation>
    <scope>NUCLEOTIDE SEQUENCE [LARGE SCALE GENOMIC DNA]</scope>
    <source>
        <strain evidence="3">yFS275 / FY16936</strain>
    </source>
</reference>
<proteinExistence type="predicted"/>
<dbReference type="AlphaFoldDB" id="B6JX33"/>
<dbReference type="GeneID" id="7050831"/>
<dbReference type="Pfam" id="PF10346">
    <property type="entry name" value="Con-6"/>
    <property type="match status" value="2"/>
</dbReference>
<name>B6JX33_SCHJY</name>
<dbReference type="HOGENOM" id="CLU_107705_0_0_1"/>
<feature type="region of interest" description="Disordered" evidence="1">
    <location>
        <begin position="1"/>
        <end position="88"/>
    </location>
</feature>
<dbReference type="Proteomes" id="UP000001744">
    <property type="component" value="Unassembled WGS sequence"/>
</dbReference>
<feature type="region of interest" description="Disordered" evidence="1">
    <location>
        <begin position="104"/>
        <end position="136"/>
    </location>
</feature>
<accession>B6JX33</accession>
<dbReference type="PANTHER" id="PTHR36576:SF1">
    <property type="entry name" value="UPF0654 PROTEIN C11D3.01C-RELATED"/>
    <property type="match status" value="1"/>
</dbReference>
<dbReference type="GO" id="GO:0005737">
    <property type="term" value="C:cytoplasm"/>
    <property type="evidence" value="ECO:0000318"/>
    <property type="project" value="GO_Central"/>
</dbReference>